<keyword evidence="15" id="KW-1185">Reference proteome</keyword>
<evidence type="ECO:0000256" key="6">
    <source>
        <dbReference type="ARBA" id="ARBA00022676"/>
    </source>
</evidence>
<comment type="subcellular location">
    <subcellularLocation>
        <location evidence="1 12">Endoplasmic reticulum</location>
    </subcellularLocation>
</comment>
<evidence type="ECO:0000256" key="8">
    <source>
        <dbReference type="ARBA" id="ARBA00022824"/>
    </source>
</evidence>
<dbReference type="PANTHER" id="PTHR12867:SF6">
    <property type="entry name" value="N-ACETYLGLUCOSAMINYLDIPHOSPHODOLICHOL N-ACETYLGLUCOSAMINYLTRANSFERASE"/>
    <property type="match status" value="1"/>
</dbReference>
<protein>
    <recommendedName>
        <fullName evidence="5 12">UDP-N-acetylglucosamine transferase subunit ALG13</fullName>
        <ecNumber evidence="4 12">2.4.1.141</ecNumber>
    </recommendedName>
    <alternativeName>
        <fullName evidence="10 12">Asparagine-linked glycosylation protein 13</fullName>
    </alternativeName>
</protein>
<evidence type="ECO:0000256" key="12">
    <source>
        <dbReference type="RuleBase" id="RU362128"/>
    </source>
</evidence>
<organism evidence="14 15">
    <name type="scientific">Malassezia furfur</name>
    <name type="common">Pityriasis versicolor infection agent</name>
    <name type="synonym">Pityrosporum furfur</name>
    <dbReference type="NCBI Taxonomy" id="55194"/>
    <lineage>
        <taxon>Eukaryota</taxon>
        <taxon>Fungi</taxon>
        <taxon>Dikarya</taxon>
        <taxon>Basidiomycota</taxon>
        <taxon>Ustilaginomycotina</taxon>
        <taxon>Malasseziomycetes</taxon>
        <taxon>Malasseziales</taxon>
        <taxon>Malasseziaceae</taxon>
        <taxon>Malassezia</taxon>
    </lineage>
</organism>
<proteinExistence type="inferred from homology"/>
<evidence type="ECO:0000256" key="3">
    <source>
        <dbReference type="ARBA" id="ARBA00011198"/>
    </source>
</evidence>
<evidence type="ECO:0000256" key="4">
    <source>
        <dbReference type="ARBA" id="ARBA00012614"/>
    </source>
</evidence>
<evidence type="ECO:0000256" key="1">
    <source>
        <dbReference type="ARBA" id="ARBA00004240"/>
    </source>
</evidence>
<comment type="catalytic activity">
    <reaction evidence="11">
        <text>an N-acetyl-alpha-D-glucosaminyl-diphospho-di-trans,poly-cis-dolichol + UDP-N-acetyl-alpha-D-glucosamine = an N,N'-diacetylchitobiosyl-diphospho-di-trans,poly-cis-dolichol + UDP + H(+)</text>
        <dbReference type="Rhea" id="RHEA:23380"/>
        <dbReference type="Rhea" id="RHEA-COMP:19507"/>
        <dbReference type="Rhea" id="RHEA-COMP:19510"/>
        <dbReference type="ChEBI" id="CHEBI:15378"/>
        <dbReference type="ChEBI" id="CHEBI:57269"/>
        <dbReference type="ChEBI" id="CHEBI:57705"/>
        <dbReference type="ChEBI" id="CHEBI:58223"/>
        <dbReference type="ChEBI" id="CHEBI:58427"/>
        <dbReference type="EC" id="2.4.1.141"/>
    </reaction>
</comment>
<dbReference type="InterPro" id="IPR007235">
    <property type="entry name" value="Glyco_trans_28_C"/>
</dbReference>
<gene>
    <name evidence="12" type="primary">ALG13</name>
    <name evidence="14" type="ORF">GLX27_004037</name>
</gene>
<keyword evidence="7 12" id="KW-0808">Transferase</keyword>
<keyword evidence="6 12" id="KW-0328">Glycosyltransferase</keyword>
<name>A0ABY8EUS3_MALFU</name>
<reference evidence="14 15" key="1">
    <citation type="journal article" date="2020" name="Elife">
        <title>Loss of centromere function drives karyotype evolution in closely related Malassezia species.</title>
        <authorList>
            <person name="Sankaranarayanan S.R."/>
            <person name="Ianiri G."/>
            <person name="Coelho M.A."/>
            <person name="Reza M.H."/>
            <person name="Thimmappa B.C."/>
            <person name="Ganguly P."/>
            <person name="Vadnala R.N."/>
            <person name="Sun S."/>
            <person name="Siddharthan R."/>
            <person name="Tellgren-Roth C."/>
            <person name="Dawson T.L."/>
            <person name="Heitman J."/>
            <person name="Sanyal K."/>
        </authorList>
    </citation>
    <scope>NUCLEOTIDE SEQUENCE [LARGE SCALE GENOMIC DNA]</scope>
    <source>
        <strain evidence="14">CBS14141</strain>
    </source>
</reference>
<evidence type="ECO:0000256" key="10">
    <source>
        <dbReference type="ARBA" id="ARBA00032061"/>
    </source>
</evidence>
<dbReference type="Gene3D" id="3.40.50.2000">
    <property type="entry name" value="Glycogen Phosphorylase B"/>
    <property type="match status" value="1"/>
</dbReference>
<keyword evidence="8 12" id="KW-0256">Endoplasmic reticulum</keyword>
<comment type="similarity">
    <text evidence="2 12">Belongs to the glycosyltransferase 28 family.</text>
</comment>
<accession>A0ABY8EUS3</accession>
<evidence type="ECO:0000256" key="7">
    <source>
        <dbReference type="ARBA" id="ARBA00022679"/>
    </source>
</evidence>
<comment type="function">
    <text evidence="9 12">Involved in protein N-glycosylation. Essential for the second step of the dolichol-linked oligosaccharide pathway.</text>
</comment>
<feature type="domain" description="Glycosyl transferase family 28 C-terminal" evidence="13">
    <location>
        <begin position="4"/>
        <end position="104"/>
    </location>
</feature>
<evidence type="ECO:0000259" key="13">
    <source>
        <dbReference type="Pfam" id="PF04101"/>
    </source>
</evidence>
<dbReference type="InterPro" id="IPR039042">
    <property type="entry name" value="Alg13-like"/>
</dbReference>
<dbReference type="PANTHER" id="PTHR12867">
    <property type="entry name" value="GLYCOSYL TRANSFERASE-RELATED"/>
    <property type="match status" value="1"/>
</dbReference>
<dbReference type="Pfam" id="PF04101">
    <property type="entry name" value="Glyco_tran_28_C"/>
    <property type="match status" value="1"/>
</dbReference>
<evidence type="ECO:0000256" key="9">
    <source>
        <dbReference type="ARBA" id="ARBA00024804"/>
    </source>
</evidence>
<evidence type="ECO:0000313" key="14">
    <source>
        <dbReference type="EMBL" id="WFD49357.1"/>
    </source>
</evidence>
<evidence type="ECO:0000313" key="15">
    <source>
        <dbReference type="Proteomes" id="UP000818624"/>
    </source>
</evidence>
<evidence type="ECO:0000256" key="2">
    <source>
        <dbReference type="ARBA" id="ARBA00006962"/>
    </source>
</evidence>
<sequence>MPYTVLVTVGSTRFDALVHAALSDAFVDAVRDVGGADARVIVQYGQSAVPPSAWPTEPRSIEGIVWERAVVGGVEVLRGAYVPELRPWLAQADVVVTHAGACACELTQAPARCSRRCVRRSARASLRCRTER</sequence>
<evidence type="ECO:0000256" key="5">
    <source>
        <dbReference type="ARBA" id="ARBA00017468"/>
    </source>
</evidence>
<dbReference type="EMBL" id="CP046238">
    <property type="protein sequence ID" value="WFD49357.1"/>
    <property type="molecule type" value="Genomic_DNA"/>
</dbReference>
<dbReference type="EC" id="2.4.1.141" evidence="4 12"/>
<dbReference type="Proteomes" id="UP000818624">
    <property type="component" value="Chromosome 5"/>
</dbReference>
<evidence type="ECO:0000256" key="11">
    <source>
        <dbReference type="ARBA" id="ARBA00048184"/>
    </source>
</evidence>
<comment type="subunit">
    <text evidence="3 12">Heterodimer with ALG14 to form a functional enzyme.</text>
</comment>